<proteinExistence type="predicted"/>
<evidence type="ECO:0000313" key="1">
    <source>
        <dbReference type="EMBL" id="CAJ1973963.1"/>
    </source>
</evidence>
<protein>
    <submittedName>
        <fullName evidence="1">Uncharacterized protein</fullName>
    </submittedName>
</protein>
<accession>A0AA86SW56</accession>
<dbReference type="EMBL" id="OY731406">
    <property type="protein sequence ID" value="CAJ1973963.1"/>
    <property type="molecule type" value="Genomic_DNA"/>
</dbReference>
<dbReference type="Proteomes" id="UP001189624">
    <property type="component" value="Chromosome 9"/>
</dbReference>
<dbReference type="AlphaFoldDB" id="A0AA86SW56"/>
<reference evidence="1" key="1">
    <citation type="submission" date="2023-10" db="EMBL/GenBank/DDBJ databases">
        <authorList>
            <person name="Domelevo Entfellner J.-B."/>
        </authorList>
    </citation>
    <scope>NUCLEOTIDE SEQUENCE</scope>
</reference>
<name>A0AA86SW56_9FABA</name>
<dbReference type="Gramene" id="rna-AYBTSS11_LOCUS26030">
    <property type="protein sequence ID" value="CAJ1973963.1"/>
    <property type="gene ID" value="gene-AYBTSS11_LOCUS26030"/>
</dbReference>
<keyword evidence="2" id="KW-1185">Reference proteome</keyword>
<sequence length="86" mass="8980">MKLPKASLDNARMLAIGAGKMEKLDIEIISKPLSEMLTCAGEADVVFTSSLSFLVQGAPASIGQLEVSLPPLDTLHIGATLLETGI</sequence>
<organism evidence="1 2">
    <name type="scientific">Sphenostylis stenocarpa</name>
    <dbReference type="NCBI Taxonomy" id="92480"/>
    <lineage>
        <taxon>Eukaryota</taxon>
        <taxon>Viridiplantae</taxon>
        <taxon>Streptophyta</taxon>
        <taxon>Embryophyta</taxon>
        <taxon>Tracheophyta</taxon>
        <taxon>Spermatophyta</taxon>
        <taxon>Magnoliopsida</taxon>
        <taxon>eudicotyledons</taxon>
        <taxon>Gunneridae</taxon>
        <taxon>Pentapetalae</taxon>
        <taxon>rosids</taxon>
        <taxon>fabids</taxon>
        <taxon>Fabales</taxon>
        <taxon>Fabaceae</taxon>
        <taxon>Papilionoideae</taxon>
        <taxon>50 kb inversion clade</taxon>
        <taxon>NPAAA clade</taxon>
        <taxon>indigoferoid/millettioid clade</taxon>
        <taxon>Phaseoleae</taxon>
        <taxon>Sphenostylis</taxon>
    </lineage>
</organism>
<gene>
    <name evidence="1" type="ORF">AYBTSS11_LOCUS26030</name>
</gene>
<evidence type="ECO:0000313" key="2">
    <source>
        <dbReference type="Proteomes" id="UP001189624"/>
    </source>
</evidence>